<evidence type="ECO:0000313" key="2">
    <source>
        <dbReference type="EMBL" id="GAG86222.1"/>
    </source>
</evidence>
<gene>
    <name evidence="2" type="ORF">S01H4_28532</name>
</gene>
<dbReference type="SUPFAM" id="SSF56349">
    <property type="entry name" value="DNA breaking-rejoining enzymes"/>
    <property type="match status" value="1"/>
</dbReference>
<proteinExistence type="predicted"/>
<dbReference type="InterPro" id="IPR011010">
    <property type="entry name" value="DNA_brk_join_enz"/>
</dbReference>
<comment type="caution">
    <text evidence="2">The sequence shown here is derived from an EMBL/GenBank/DDBJ whole genome shotgun (WGS) entry which is preliminary data.</text>
</comment>
<dbReference type="AlphaFoldDB" id="X1BYL8"/>
<protein>
    <recommendedName>
        <fullName evidence="3">Tyr recombinase domain-containing protein</fullName>
    </recommendedName>
</protein>
<keyword evidence="1" id="KW-0233">DNA recombination</keyword>
<dbReference type="GO" id="GO:0015074">
    <property type="term" value="P:DNA integration"/>
    <property type="evidence" value="ECO:0007669"/>
    <property type="project" value="InterPro"/>
</dbReference>
<dbReference type="EMBL" id="BART01014218">
    <property type="protein sequence ID" value="GAG86222.1"/>
    <property type="molecule type" value="Genomic_DNA"/>
</dbReference>
<dbReference type="GO" id="GO:0006310">
    <property type="term" value="P:DNA recombination"/>
    <property type="evidence" value="ECO:0007669"/>
    <property type="project" value="UniProtKB-KW"/>
</dbReference>
<dbReference type="InterPro" id="IPR013762">
    <property type="entry name" value="Integrase-like_cat_sf"/>
</dbReference>
<accession>X1BYL8</accession>
<reference evidence="2" key="1">
    <citation type="journal article" date="2014" name="Front. Microbiol.">
        <title>High frequency of phylogenetically diverse reductive dehalogenase-homologous genes in deep subseafloor sedimentary metagenomes.</title>
        <authorList>
            <person name="Kawai M."/>
            <person name="Futagami T."/>
            <person name="Toyoda A."/>
            <person name="Takaki Y."/>
            <person name="Nishi S."/>
            <person name="Hori S."/>
            <person name="Arai W."/>
            <person name="Tsubouchi T."/>
            <person name="Morono Y."/>
            <person name="Uchiyama I."/>
            <person name="Ito T."/>
            <person name="Fujiyama A."/>
            <person name="Inagaki F."/>
            <person name="Takami H."/>
        </authorList>
    </citation>
    <scope>NUCLEOTIDE SEQUENCE</scope>
    <source>
        <strain evidence="2">Expedition CK06-06</strain>
    </source>
</reference>
<feature type="non-terminal residue" evidence="2">
    <location>
        <position position="1"/>
    </location>
</feature>
<dbReference type="GO" id="GO:0003677">
    <property type="term" value="F:DNA binding"/>
    <property type="evidence" value="ECO:0007669"/>
    <property type="project" value="InterPro"/>
</dbReference>
<organism evidence="2">
    <name type="scientific">marine sediment metagenome</name>
    <dbReference type="NCBI Taxonomy" id="412755"/>
    <lineage>
        <taxon>unclassified sequences</taxon>
        <taxon>metagenomes</taxon>
        <taxon>ecological metagenomes</taxon>
    </lineage>
</organism>
<dbReference type="Gene3D" id="1.10.443.10">
    <property type="entry name" value="Intergrase catalytic core"/>
    <property type="match status" value="1"/>
</dbReference>
<sequence>KIRLFLVPSSAQYLKDYINNHPFKRYTKCPLFISRDPRRYSKVLKKVNSGILKEKEIVEELEKLRMGKVSVKDIIKNTAKRANAPIGKPHDLRHNSCTMASKAGFNEMELRIRYGWSPTSRMPSRYTHLASKDLEDKIKVITGFKEPDKKEDTILQPIICWNCKEENIPTAMFC</sequence>
<name>X1BYL8_9ZZZZ</name>
<evidence type="ECO:0008006" key="3">
    <source>
        <dbReference type="Google" id="ProtNLM"/>
    </source>
</evidence>
<evidence type="ECO:0000256" key="1">
    <source>
        <dbReference type="ARBA" id="ARBA00023172"/>
    </source>
</evidence>
<feature type="non-terminal residue" evidence="2">
    <location>
        <position position="174"/>
    </location>
</feature>